<dbReference type="SUPFAM" id="SSF54913">
    <property type="entry name" value="GlnB-like"/>
    <property type="match status" value="1"/>
</dbReference>
<evidence type="ECO:0000313" key="2">
    <source>
        <dbReference type="Proteomes" id="UP000647235"/>
    </source>
</evidence>
<reference evidence="1 2" key="1">
    <citation type="submission" date="2020-08" db="EMBL/GenBank/DDBJ databases">
        <title>Genome public.</title>
        <authorList>
            <person name="Liu C."/>
            <person name="Sun Q."/>
        </authorList>
    </citation>
    <scope>NUCLEOTIDE SEQUENCE [LARGE SCALE GENOMIC DNA]</scope>
    <source>
        <strain evidence="1 2">NSJ-36</strain>
    </source>
</reference>
<sequence>MENDLVKIYTAYDHIQAEMAVGALENQQIPALRKELGNAGLLNIYGTNSMSGEEIYVPKESKEKAREVLIAIGFLEEE</sequence>
<dbReference type="RefSeq" id="WP_021860784.1">
    <property type="nucleotide sequence ID" value="NZ_JACOOY010000008.1"/>
</dbReference>
<comment type="caution">
    <text evidence="1">The sequence shown here is derived from an EMBL/GenBank/DDBJ whole genome shotgun (WGS) entry which is preliminary data.</text>
</comment>
<dbReference type="Proteomes" id="UP000647235">
    <property type="component" value="Unassembled WGS sequence"/>
</dbReference>
<dbReference type="InterPro" id="IPR011322">
    <property type="entry name" value="N-reg_PII-like_a/b"/>
</dbReference>
<proteinExistence type="predicted"/>
<keyword evidence="2" id="KW-1185">Reference proteome</keyword>
<protein>
    <submittedName>
        <fullName evidence="1">DUF2007 domain-containing protein</fullName>
    </submittedName>
</protein>
<dbReference type="EMBL" id="JACOOY010000008">
    <property type="protein sequence ID" value="MBC5665150.1"/>
    <property type="molecule type" value="Genomic_DNA"/>
</dbReference>
<evidence type="ECO:0000313" key="1">
    <source>
        <dbReference type="EMBL" id="MBC5665150.1"/>
    </source>
</evidence>
<organism evidence="1 2">
    <name type="scientific">Dorea hominis</name>
    <dbReference type="NCBI Taxonomy" id="2763040"/>
    <lineage>
        <taxon>Bacteria</taxon>
        <taxon>Bacillati</taxon>
        <taxon>Bacillota</taxon>
        <taxon>Clostridia</taxon>
        <taxon>Lachnospirales</taxon>
        <taxon>Lachnospiraceae</taxon>
        <taxon>Dorea</taxon>
    </lineage>
</organism>
<gene>
    <name evidence="1" type="ORF">H8S07_07640</name>
</gene>
<name>A0ABR7EUW3_9FIRM</name>
<accession>A0ABR7EUW3</accession>